<dbReference type="InterPro" id="IPR006935">
    <property type="entry name" value="Helicase/UvrB_N"/>
</dbReference>
<feature type="domain" description="Helicase C-terminal" evidence="17">
    <location>
        <begin position="467"/>
        <end position="629"/>
    </location>
</feature>
<keyword evidence="9 12" id="KW-0234">DNA repair</keyword>
<dbReference type="GO" id="GO:0009380">
    <property type="term" value="C:excinuclease repair complex"/>
    <property type="evidence" value="ECO:0007669"/>
    <property type="project" value="InterPro"/>
</dbReference>
<dbReference type="Pfam" id="PF00271">
    <property type="entry name" value="Helicase_C"/>
    <property type="match status" value="1"/>
</dbReference>
<dbReference type="CDD" id="cd18790">
    <property type="entry name" value="SF2_C_UvrB"/>
    <property type="match status" value="1"/>
</dbReference>
<dbReference type="InterPro" id="IPR001650">
    <property type="entry name" value="Helicase_C-like"/>
</dbReference>
<evidence type="ECO:0000256" key="4">
    <source>
        <dbReference type="ARBA" id="ARBA00022741"/>
    </source>
</evidence>
<evidence type="ECO:0000256" key="5">
    <source>
        <dbReference type="ARBA" id="ARBA00022763"/>
    </source>
</evidence>
<dbReference type="InterPro" id="IPR024759">
    <property type="entry name" value="UvrB_YAD/RRR_dom"/>
</dbReference>
<feature type="short sequence motif" description="Beta-hairpin" evidence="12">
    <location>
        <begin position="91"/>
        <end position="114"/>
    </location>
</feature>
<dbReference type="SMART" id="SM00490">
    <property type="entry name" value="HELICc"/>
    <property type="match status" value="1"/>
</dbReference>
<dbReference type="InterPro" id="IPR027417">
    <property type="entry name" value="P-loop_NTPase"/>
</dbReference>
<evidence type="ECO:0000256" key="13">
    <source>
        <dbReference type="RuleBase" id="RU003587"/>
    </source>
</evidence>
<dbReference type="EMBL" id="PFAJ01000029">
    <property type="protein sequence ID" value="PIR97313.1"/>
    <property type="molecule type" value="Genomic_DNA"/>
</dbReference>
<evidence type="ECO:0000256" key="14">
    <source>
        <dbReference type="SAM" id="Coils"/>
    </source>
</evidence>
<evidence type="ECO:0000256" key="9">
    <source>
        <dbReference type="ARBA" id="ARBA00023204"/>
    </source>
</evidence>
<evidence type="ECO:0000256" key="12">
    <source>
        <dbReference type="HAMAP-Rule" id="MF_00204"/>
    </source>
</evidence>
<keyword evidence="3 12" id="KW-0963">Cytoplasm</keyword>
<organism evidence="18 19">
    <name type="scientific">Candidatus Doudnabacteria bacterium CG10_big_fil_rev_8_21_14_0_10_41_10</name>
    <dbReference type="NCBI Taxonomy" id="1974551"/>
    <lineage>
        <taxon>Bacteria</taxon>
        <taxon>Candidatus Doudnaibacteriota</taxon>
    </lineage>
</organism>
<dbReference type="Pfam" id="PF04851">
    <property type="entry name" value="ResIII"/>
    <property type="match status" value="1"/>
</dbReference>
<evidence type="ECO:0000259" key="17">
    <source>
        <dbReference type="PROSITE" id="PS51194"/>
    </source>
</evidence>
<dbReference type="SMART" id="SM00487">
    <property type="entry name" value="DEXDc"/>
    <property type="match status" value="1"/>
</dbReference>
<evidence type="ECO:0000256" key="7">
    <source>
        <dbReference type="ARBA" id="ARBA00022840"/>
    </source>
</evidence>
<evidence type="ECO:0000256" key="10">
    <source>
        <dbReference type="ARBA" id="ARBA00026033"/>
    </source>
</evidence>
<dbReference type="PROSITE" id="PS50151">
    <property type="entry name" value="UVR"/>
    <property type="match status" value="1"/>
</dbReference>
<dbReference type="Proteomes" id="UP000230557">
    <property type="component" value="Unassembled WGS sequence"/>
</dbReference>
<keyword evidence="4 12" id="KW-0547">Nucleotide-binding</keyword>
<dbReference type="GO" id="GO:0003677">
    <property type="term" value="F:DNA binding"/>
    <property type="evidence" value="ECO:0007669"/>
    <property type="project" value="UniProtKB-UniRule"/>
</dbReference>
<feature type="domain" description="UVR" evidence="15">
    <location>
        <begin position="662"/>
        <end position="697"/>
    </location>
</feature>
<feature type="binding site" evidence="12">
    <location>
        <begin position="38"/>
        <end position="45"/>
    </location>
    <ligand>
        <name>ATP</name>
        <dbReference type="ChEBI" id="CHEBI:30616"/>
    </ligand>
</feature>
<feature type="coiled-coil region" evidence="14">
    <location>
        <begin position="665"/>
        <end position="704"/>
    </location>
</feature>
<dbReference type="PROSITE" id="PS51194">
    <property type="entry name" value="HELICASE_CTER"/>
    <property type="match status" value="1"/>
</dbReference>
<dbReference type="Gene3D" id="3.40.50.300">
    <property type="entry name" value="P-loop containing nucleotide triphosphate hydrolases"/>
    <property type="match status" value="3"/>
</dbReference>
<evidence type="ECO:0000259" key="16">
    <source>
        <dbReference type="PROSITE" id="PS51192"/>
    </source>
</evidence>
<evidence type="ECO:0000256" key="8">
    <source>
        <dbReference type="ARBA" id="ARBA00022881"/>
    </source>
</evidence>
<keyword evidence="7 12" id="KW-0067">ATP-binding</keyword>
<evidence type="ECO:0000256" key="1">
    <source>
        <dbReference type="ARBA" id="ARBA00004496"/>
    </source>
</evidence>
<dbReference type="PANTHER" id="PTHR24029:SF0">
    <property type="entry name" value="UVRABC SYSTEM PROTEIN B"/>
    <property type="match status" value="1"/>
</dbReference>
<sequence>MNKFKLISKFKPTGGQPQAIKQLVSGIKKGMKRQTLVGVTGSGKTFTMANVVTQLNRPTLVISHNKTLAAQLASEFQEFFPKNAVHYFVSYYDYYQPEAYIPRSDTYIEKETEINEEIDKLRNAATQALLTRRDVLIVASVSCIYGLGEPADYLDLSMDFKIGQTIKREKLLRRLVDMQFSRNDLDLRRSNFRVRGEIVEIVPADSDQVLRIKFFGDEIENIESQNLLTGELIEKMNSYKLFPAKHFVTPREKMERAIVNIRQELSERIKYLKKKDMILEAQRLEQRTNFDVETMIEQGYVNGVENYSRHLDFRKAGSPPSTLLDYFPDDFLLFIDESHMTVSQIKGMYEGDHFRKKTLIEHGFRLPSAFDNRPLKFPEFWKRVDQTVFVSATPNPYEIQESKDAARSVSSLLRGRVGEGVKLEKRHPTRFAPSHFKKEEYNGLVEQIIRPTGLLDPTVEIKPTKNQINDVLKQVRERIKKKQRILITTLTKKMAEELSEYIAEEGIKTTYLHSEIDTLERIEILRDLRTGVYDVLVGVNLLREGLDLPEVSLILILDADKEGFLRSITSLVQLMGRAARHSEGHIIMYADKKTGSMTGAIEEVTRRKKIQEAYNKKHKITPKTIIKQISDTRLAGAKKKEEDQNNKQLGLSFGKMDRKEQAHLLEELRDQMDLSAKNLDFEKAAELRDKISDLKKVRQKKKHRI</sequence>
<comment type="subcellular location">
    <subcellularLocation>
        <location evidence="1 12 13">Cytoplasm</location>
    </subcellularLocation>
</comment>
<dbReference type="CDD" id="cd17916">
    <property type="entry name" value="DEXHc_UvrB"/>
    <property type="match status" value="1"/>
</dbReference>
<protein>
    <recommendedName>
        <fullName evidence="11 12">UvrABC system protein B</fullName>
        <shortName evidence="12">Protein UvrB</shortName>
    </recommendedName>
    <alternativeName>
        <fullName evidence="12">Excinuclease ABC subunit B</fullName>
    </alternativeName>
</protein>
<dbReference type="HAMAP" id="MF_00204">
    <property type="entry name" value="UvrB"/>
    <property type="match status" value="1"/>
</dbReference>
<dbReference type="GO" id="GO:0005524">
    <property type="term" value="F:ATP binding"/>
    <property type="evidence" value="ECO:0007669"/>
    <property type="project" value="UniProtKB-UniRule"/>
</dbReference>
<dbReference type="InterPro" id="IPR001943">
    <property type="entry name" value="UVR_dom"/>
</dbReference>
<comment type="subunit">
    <text evidence="10 12 13">Forms a heterotetramer with UvrA during the search for lesions. Interacts with UvrC in an incision complex.</text>
</comment>
<dbReference type="InterPro" id="IPR014001">
    <property type="entry name" value="Helicase_ATP-bd"/>
</dbReference>
<evidence type="ECO:0000256" key="11">
    <source>
        <dbReference type="ARBA" id="ARBA00029504"/>
    </source>
</evidence>
<keyword evidence="14" id="KW-0175">Coiled coil</keyword>
<comment type="similarity">
    <text evidence="2 12 13">Belongs to the UvrB family.</text>
</comment>
<dbReference type="Pfam" id="PF12344">
    <property type="entry name" value="UvrB"/>
    <property type="match status" value="1"/>
</dbReference>
<keyword evidence="5 12" id="KW-0227">DNA damage</keyword>
<evidence type="ECO:0000256" key="2">
    <source>
        <dbReference type="ARBA" id="ARBA00008533"/>
    </source>
</evidence>
<keyword evidence="6 12" id="KW-0228">DNA excision</keyword>
<proteinExistence type="inferred from homology"/>
<dbReference type="GO" id="GO:0009432">
    <property type="term" value="P:SOS response"/>
    <property type="evidence" value="ECO:0007669"/>
    <property type="project" value="UniProtKB-UniRule"/>
</dbReference>
<comment type="caution">
    <text evidence="18">The sequence shown here is derived from an EMBL/GenBank/DDBJ whole genome shotgun (WGS) entry which is preliminary data.</text>
</comment>
<dbReference type="GO" id="GO:0006289">
    <property type="term" value="P:nucleotide-excision repair"/>
    <property type="evidence" value="ECO:0007669"/>
    <property type="project" value="UniProtKB-UniRule"/>
</dbReference>
<gene>
    <name evidence="12" type="primary">uvrB</name>
    <name evidence="18" type="ORF">COT91_02160</name>
</gene>
<keyword evidence="8 12" id="KW-0267">Excision nuclease</keyword>
<dbReference type="GO" id="GO:0009381">
    <property type="term" value="F:excinuclease ABC activity"/>
    <property type="evidence" value="ECO:0007669"/>
    <property type="project" value="UniProtKB-UniRule"/>
</dbReference>
<dbReference type="InterPro" id="IPR041471">
    <property type="entry name" value="UvrB_inter"/>
</dbReference>
<dbReference type="SUPFAM" id="SSF46600">
    <property type="entry name" value="C-terminal UvrC-binding domain of UvrB"/>
    <property type="match status" value="1"/>
</dbReference>
<dbReference type="InterPro" id="IPR036876">
    <property type="entry name" value="UVR_dom_sf"/>
</dbReference>
<feature type="domain" description="Helicase ATP-binding" evidence="16">
    <location>
        <begin position="25"/>
        <end position="157"/>
    </location>
</feature>
<comment type="function">
    <text evidence="12">The UvrABC repair system catalyzes the recognition and processing of DNA lesions. A damage recognition complex composed of 2 UvrA and 2 UvrB subunits scans DNA for abnormalities. Upon binding of the UvrA(2)B(2) complex to a putative damaged site, the DNA wraps around one UvrB monomer. DNA wrap is dependent on ATP binding by UvrB and probably causes local melting of the DNA helix, facilitating insertion of UvrB beta-hairpin between the DNA strands. Then UvrB probes one DNA strand for the presence of a lesion. If a lesion is found the UvrA subunits dissociate and the UvrB-DNA preincision complex is formed. This complex is subsequently bound by UvrC and the second UvrB is released. If no lesion is found, the DNA wraps around the other UvrB subunit that will check the other stand for damage.</text>
</comment>
<comment type="domain">
    <text evidence="12">The beta-hairpin motif is involved in DNA binding.</text>
</comment>
<accession>A0A2H0VE09</accession>
<evidence type="ECO:0000313" key="18">
    <source>
        <dbReference type="EMBL" id="PIR97313.1"/>
    </source>
</evidence>
<dbReference type="AlphaFoldDB" id="A0A2H0VE09"/>
<reference evidence="19" key="1">
    <citation type="submission" date="2017-09" db="EMBL/GenBank/DDBJ databases">
        <title>Depth-based differentiation of microbial function through sediment-hosted aquifers and enrichment of novel symbionts in the deep terrestrial subsurface.</title>
        <authorList>
            <person name="Probst A.J."/>
            <person name="Ladd B."/>
            <person name="Jarett J.K."/>
            <person name="Geller-Mcgrath D.E."/>
            <person name="Sieber C.M.K."/>
            <person name="Emerson J.B."/>
            <person name="Anantharaman K."/>
            <person name="Thomas B.C."/>
            <person name="Malmstrom R."/>
            <person name="Stieglmeier M."/>
            <person name="Klingl A."/>
            <person name="Woyke T."/>
            <person name="Ryan C.M."/>
            <person name="Banfield J.F."/>
        </authorList>
    </citation>
    <scope>NUCLEOTIDE SEQUENCE [LARGE SCALE GENOMIC DNA]</scope>
</reference>
<dbReference type="SUPFAM" id="SSF52540">
    <property type="entry name" value="P-loop containing nucleoside triphosphate hydrolases"/>
    <property type="match status" value="2"/>
</dbReference>
<dbReference type="GO" id="GO:0016887">
    <property type="term" value="F:ATP hydrolysis activity"/>
    <property type="evidence" value="ECO:0007669"/>
    <property type="project" value="InterPro"/>
</dbReference>
<evidence type="ECO:0000259" key="15">
    <source>
        <dbReference type="PROSITE" id="PS50151"/>
    </source>
</evidence>
<dbReference type="Pfam" id="PF02151">
    <property type="entry name" value="UVR"/>
    <property type="match status" value="1"/>
</dbReference>
<evidence type="ECO:0000256" key="6">
    <source>
        <dbReference type="ARBA" id="ARBA00022769"/>
    </source>
</evidence>
<dbReference type="PANTHER" id="PTHR24029">
    <property type="entry name" value="UVRABC SYSTEM PROTEIN B"/>
    <property type="match status" value="1"/>
</dbReference>
<evidence type="ECO:0000256" key="3">
    <source>
        <dbReference type="ARBA" id="ARBA00022490"/>
    </source>
</evidence>
<dbReference type="PROSITE" id="PS51192">
    <property type="entry name" value="HELICASE_ATP_BIND_1"/>
    <property type="match status" value="1"/>
</dbReference>
<dbReference type="Pfam" id="PF17757">
    <property type="entry name" value="UvrB_inter"/>
    <property type="match status" value="1"/>
</dbReference>
<keyword evidence="12 13" id="KW-0742">SOS response</keyword>
<evidence type="ECO:0000313" key="19">
    <source>
        <dbReference type="Proteomes" id="UP000230557"/>
    </source>
</evidence>
<dbReference type="GO" id="GO:0005737">
    <property type="term" value="C:cytoplasm"/>
    <property type="evidence" value="ECO:0007669"/>
    <property type="project" value="UniProtKB-SubCell"/>
</dbReference>
<dbReference type="InterPro" id="IPR004807">
    <property type="entry name" value="UvrB"/>
</dbReference>
<name>A0A2H0VE09_9BACT</name>
<dbReference type="Gene3D" id="4.10.860.10">
    <property type="entry name" value="UVR domain"/>
    <property type="match status" value="1"/>
</dbReference>